<evidence type="ECO:0000313" key="4">
    <source>
        <dbReference type="EnsemblMetazoa" id="ISCW000214-PA"/>
    </source>
</evidence>
<sequence>FAITKSEKLFVFNFLFFFFSLSSGWAIYCWRCNSAYDPNCADPFNNITSDLVNCDMRSREHLPPEKKAVVCRKIVQKVYSDFRYVRDCGWLREEKEGASCMRRAGTFSVLMKYCSCEHDGCNGGPHLRAAPSWILALVAAATAAATASASPRVFK</sequence>
<dbReference type="VEuPathDB" id="VectorBase:ISCP_020106"/>
<keyword evidence="1" id="KW-0732">Signal</keyword>
<reference evidence="3 5" key="1">
    <citation type="submission" date="2008-03" db="EMBL/GenBank/DDBJ databases">
        <title>Annotation of Ixodes scapularis.</title>
        <authorList>
            <consortium name="Ixodes scapularis Genome Project Consortium"/>
            <person name="Caler E."/>
            <person name="Hannick L.I."/>
            <person name="Bidwell S."/>
            <person name="Joardar V."/>
            <person name="Thiagarajan M."/>
            <person name="Amedeo P."/>
            <person name="Galinsky K.J."/>
            <person name="Schobel S."/>
            <person name="Inman J."/>
            <person name="Hostetler J."/>
            <person name="Miller J."/>
            <person name="Hammond M."/>
            <person name="Megy K."/>
            <person name="Lawson D."/>
            <person name="Kodira C."/>
            <person name="Sutton G."/>
            <person name="Meyer J."/>
            <person name="Hill C.A."/>
            <person name="Birren B."/>
            <person name="Nene V."/>
            <person name="Collins F."/>
            <person name="Alarcon-Chaidez F."/>
            <person name="Wikel S."/>
            <person name="Strausberg R."/>
        </authorList>
    </citation>
    <scope>NUCLEOTIDE SEQUENCE [LARGE SCALE GENOMIC DNA]</scope>
    <source>
        <strain evidence="5">Wikel</strain>
        <strain evidence="3">Wikel colony</strain>
    </source>
</reference>
<dbReference type="InterPro" id="IPR031424">
    <property type="entry name" value="QVR-like"/>
</dbReference>
<dbReference type="PANTHER" id="PTHR33562:SF2">
    <property type="entry name" value="PROTEIN QUIVER"/>
    <property type="match status" value="1"/>
</dbReference>
<dbReference type="GO" id="GO:0032222">
    <property type="term" value="P:regulation of synaptic transmission, cholinergic"/>
    <property type="evidence" value="ECO:0007669"/>
    <property type="project" value="InterPro"/>
</dbReference>
<feature type="non-terminal residue" evidence="3">
    <location>
        <position position="1"/>
    </location>
</feature>
<dbReference type="PaxDb" id="6945-B7P6T9"/>
<reference evidence="4" key="2">
    <citation type="submission" date="2020-05" db="UniProtKB">
        <authorList>
            <consortium name="EnsemblMetazoa"/>
        </authorList>
    </citation>
    <scope>IDENTIFICATION</scope>
    <source>
        <strain evidence="4">wikel</strain>
    </source>
</reference>
<gene>
    <name evidence="4" type="primary">8025475</name>
    <name evidence="3" type="ORF">IscW_ISCW000214</name>
</gene>
<dbReference type="VEuPathDB" id="VectorBase:ISCI000214"/>
<dbReference type="STRING" id="6945.B7P6T9"/>
<evidence type="ECO:0000256" key="1">
    <source>
        <dbReference type="ARBA" id="ARBA00022729"/>
    </source>
</evidence>
<evidence type="ECO:0000313" key="5">
    <source>
        <dbReference type="Proteomes" id="UP000001555"/>
    </source>
</evidence>
<dbReference type="PANTHER" id="PTHR33562">
    <property type="entry name" value="ATILLA, ISOFORM B-RELATED-RELATED"/>
    <property type="match status" value="1"/>
</dbReference>
<organism>
    <name type="scientific">Ixodes scapularis</name>
    <name type="common">Black-legged tick</name>
    <name type="synonym">Deer tick</name>
    <dbReference type="NCBI Taxonomy" id="6945"/>
    <lineage>
        <taxon>Eukaryota</taxon>
        <taxon>Metazoa</taxon>
        <taxon>Ecdysozoa</taxon>
        <taxon>Arthropoda</taxon>
        <taxon>Chelicerata</taxon>
        <taxon>Arachnida</taxon>
        <taxon>Acari</taxon>
        <taxon>Parasitiformes</taxon>
        <taxon>Ixodida</taxon>
        <taxon>Ixodoidea</taxon>
        <taxon>Ixodidae</taxon>
        <taxon>Ixodinae</taxon>
        <taxon>Ixodes</taxon>
    </lineage>
</organism>
<dbReference type="EnsemblMetazoa" id="ISCW000214-RA">
    <property type="protein sequence ID" value="ISCW000214-PA"/>
    <property type="gene ID" value="ISCW000214"/>
</dbReference>
<keyword evidence="2" id="KW-0325">Glycoprotein</keyword>
<keyword evidence="5" id="KW-1185">Reference proteome</keyword>
<dbReference type="EMBL" id="ABJB010637228">
    <property type="status" value="NOT_ANNOTATED_CDS"/>
    <property type="molecule type" value="Genomic_DNA"/>
</dbReference>
<evidence type="ECO:0000256" key="2">
    <source>
        <dbReference type="ARBA" id="ARBA00023180"/>
    </source>
</evidence>
<dbReference type="FunCoup" id="B7P6T9">
    <property type="interactions" value="11"/>
</dbReference>
<dbReference type="OrthoDB" id="6083863at2759"/>
<dbReference type="HOGENOM" id="CLU_126345_0_0_1"/>
<dbReference type="EMBL" id="DS647752">
    <property type="protein sequence ID" value="EEC02311.1"/>
    <property type="molecule type" value="Genomic_DNA"/>
</dbReference>
<name>B7P6T9_IXOSC</name>
<accession>B7P6T9</accession>
<evidence type="ECO:0000313" key="3">
    <source>
        <dbReference type="EMBL" id="EEC02311.1"/>
    </source>
</evidence>
<dbReference type="VEuPathDB" id="VectorBase:ISCW000214"/>
<dbReference type="GO" id="GO:0030431">
    <property type="term" value="P:sleep"/>
    <property type="evidence" value="ECO:0007669"/>
    <property type="project" value="InterPro"/>
</dbReference>
<dbReference type="InterPro" id="IPR050975">
    <property type="entry name" value="Sleep_regulator"/>
</dbReference>
<dbReference type="AlphaFoldDB" id="B7P6T9"/>
<dbReference type="Pfam" id="PF17064">
    <property type="entry name" value="QVR"/>
    <property type="match status" value="1"/>
</dbReference>
<proteinExistence type="predicted"/>
<dbReference type="Proteomes" id="UP000001555">
    <property type="component" value="Unassembled WGS sequence"/>
</dbReference>
<protein>
    <submittedName>
        <fullName evidence="4">Protein quiver</fullName>
    </submittedName>
</protein>